<organism evidence="1 2">
    <name type="scientific">Microbacterium aurantiacum</name>
    <dbReference type="NCBI Taxonomy" id="162393"/>
    <lineage>
        <taxon>Bacteria</taxon>
        <taxon>Bacillati</taxon>
        <taxon>Actinomycetota</taxon>
        <taxon>Actinomycetes</taxon>
        <taxon>Micrococcales</taxon>
        <taxon>Microbacteriaceae</taxon>
        <taxon>Microbacterium</taxon>
    </lineage>
</organism>
<dbReference type="Pfam" id="PF10065">
    <property type="entry name" value="DUF2303"/>
    <property type="match status" value="1"/>
</dbReference>
<dbReference type="Proteomes" id="UP001172731">
    <property type="component" value="Unassembled WGS sequence"/>
</dbReference>
<comment type="caution">
    <text evidence="1">The sequence shown here is derived from an EMBL/GenBank/DDBJ whole genome shotgun (WGS) entry which is preliminary data.</text>
</comment>
<name>A0ABT8FRM1_9MICO</name>
<gene>
    <name evidence="1" type="ORF">KZC48_05865</name>
</gene>
<evidence type="ECO:0000313" key="1">
    <source>
        <dbReference type="EMBL" id="MDN4463924.1"/>
    </source>
</evidence>
<proteinExistence type="predicted"/>
<dbReference type="InterPro" id="IPR019276">
    <property type="entry name" value="DUF2303"/>
</dbReference>
<protein>
    <submittedName>
        <fullName evidence="1">YfdQ family protein</fullName>
    </submittedName>
</protein>
<dbReference type="RefSeq" id="WP_301133055.1">
    <property type="nucleotide sequence ID" value="NZ_BAAAUQ010000019.1"/>
</dbReference>
<sequence length="291" mass="31807">MSTIENTQTEAGVVSTLAQQAIDPVRIDTGEVYAVADGMGGIRVVDTDAYALSPRHTSASRTVTDALSFVTYVNRHQRPGTEVYAHTSSSSVVAVIDSHEGSDSLPGWQKHKLTLGLEHTKAWLAWTAVDLGAKPSAWMDQQQFAEFIEDRALDVIEPDHARLIELATKFEATTKVEFGSAVRLDNGEVKFEYTETVGPKKGNKGGIDLPKELKLGLRPYIGGPIYYVFASLRYRIRSEGLVLGIALQRPENILEAAFADIVTEIRDGIEEKDGRPGHPGIADVPIFYGKP</sequence>
<accession>A0ABT8FRM1</accession>
<reference evidence="1" key="1">
    <citation type="submission" date="2021-06" db="EMBL/GenBank/DDBJ databases">
        <title>Genome-based taxonomic framework of Microbacterium strains isolated from marine environment, the description of four new species and reclassification of four preexisting species.</title>
        <authorList>
            <person name="Lee S.D."/>
            <person name="Kim S.-M."/>
            <person name="Byeon Y.-S."/>
            <person name="Yang H.L."/>
            <person name="Kim I.S."/>
        </authorList>
    </citation>
    <scope>NUCLEOTIDE SEQUENCE</scope>
    <source>
        <strain evidence="1">KACC 20510</strain>
    </source>
</reference>
<dbReference type="EMBL" id="JAHWXI010000004">
    <property type="protein sequence ID" value="MDN4463924.1"/>
    <property type="molecule type" value="Genomic_DNA"/>
</dbReference>
<keyword evidence="2" id="KW-1185">Reference proteome</keyword>
<evidence type="ECO:0000313" key="2">
    <source>
        <dbReference type="Proteomes" id="UP001172731"/>
    </source>
</evidence>